<dbReference type="OrthoDB" id="4409301at2"/>
<proteinExistence type="predicted"/>
<dbReference type="InterPro" id="IPR010982">
    <property type="entry name" value="Lambda_DNA-bd_dom_sf"/>
</dbReference>
<feature type="domain" description="HTH cro/C1-type" evidence="1">
    <location>
        <begin position="236"/>
        <end position="279"/>
    </location>
</feature>
<dbReference type="SMART" id="SM00530">
    <property type="entry name" value="HTH_XRE"/>
    <property type="match status" value="1"/>
</dbReference>
<dbReference type="Gene3D" id="1.10.260.40">
    <property type="entry name" value="lambda repressor-like DNA-binding domains"/>
    <property type="match status" value="1"/>
</dbReference>
<protein>
    <submittedName>
        <fullName evidence="2">XRE family transcriptional regulator</fullName>
    </submittedName>
</protein>
<dbReference type="InterPro" id="IPR001387">
    <property type="entry name" value="Cro/C1-type_HTH"/>
</dbReference>
<evidence type="ECO:0000313" key="2">
    <source>
        <dbReference type="EMBL" id="RHW23452.1"/>
    </source>
</evidence>
<evidence type="ECO:0000259" key="1">
    <source>
        <dbReference type="PROSITE" id="PS50943"/>
    </source>
</evidence>
<dbReference type="RefSeq" id="WP_118928862.1">
    <property type="nucleotide sequence ID" value="NZ_QXGH01000046.1"/>
</dbReference>
<organism evidence="2 3">
    <name type="scientific">Nocardioides immobilis</name>
    <dbReference type="NCBI Taxonomy" id="2049295"/>
    <lineage>
        <taxon>Bacteria</taxon>
        <taxon>Bacillati</taxon>
        <taxon>Actinomycetota</taxon>
        <taxon>Actinomycetes</taxon>
        <taxon>Propionibacteriales</taxon>
        <taxon>Nocardioidaceae</taxon>
        <taxon>Nocardioides</taxon>
    </lineage>
</organism>
<comment type="caution">
    <text evidence="2">The sequence shown here is derived from an EMBL/GenBank/DDBJ whole genome shotgun (WGS) entry which is preliminary data.</text>
</comment>
<sequence>MPARDDIDRISQAQSRLAARSDRAARADAGTVWSAFMAHTTTPGWPKDKTRSAVLSNLVSLVLLGDAEDIVTLDSLIRSFGAERVATIQSELDDMLGLGPDLPVTTAALRILGDVALIRERLAGSGMSPTKVTATVKRTHHQTFWLLLAGAEDLPRTQTIRTSAQLVDLLEHGTARHWRAALLPLIESPWGPYGEHIVRLTKEANLDAIATVLQECRKVYQQRQEQRERDAIAREIRRLVAISGLTQRQFAAQIGTSPSRLSTYVNGRVIPSAAMLLRIRRVAQAQRPST</sequence>
<dbReference type="GO" id="GO:0003677">
    <property type="term" value="F:DNA binding"/>
    <property type="evidence" value="ECO:0007669"/>
    <property type="project" value="InterPro"/>
</dbReference>
<accession>A0A417XSN4</accession>
<name>A0A417XSN4_9ACTN</name>
<dbReference type="CDD" id="cd00093">
    <property type="entry name" value="HTH_XRE"/>
    <property type="match status" value="1"/>
</dbReference>
<dbReference type="AlphaFoldDB" id="A0A417XSN4"/>
<reference evidence="2 3" key="1">
    <citation type="submission" date="2018-09" db="EMBL/GenBank/DDBJ databases">
        <title>Genome sequencing of Nocardioides immobilis CCTCC AB 2017083 for comparison to Nocardioides silvaticus.</title>
        <authorList>
            <person name="Li C."/>
            <person name="Wang G."/>
        </authorList>
    </citation>
    <scope>NUCLEOTIDE SEQUENCE [LARGE SCALE GENOMIC DNA]</scope>
    <source>
        <strain evidence="2 3">CCTCC AB 2017083</strain>
    </source>
</reference>
<dbReference type="EMBL" id="QXGH01000046">
    <property type="protein sequence ID" value="RHW23452.1"/>
    <property type="molecule type" value="Genomic_DNA"/>
</dbReference>
<keyword evidence="3" id="KW-1185">Reference proteome</keyword>
<dbReference type="Proteomes" id="UP000283644">
    <property type="component" value="Unassembled WGS sequence"/>
</dbReference>
<evidence type="ECO:0000313" key="3">
    <source>
        <dbReference type="Proteomes" id="UP000283644"/>
    </source>
</evidence>
<gene>
    <name evidence="2" type="ORF">D0Z08_29495</name>
</gene>
<dbReference type="SUPFAM" id="SSF47413">
    <property type="entry name" value="lambda repressor-like DNA-binding domains"/>
    <property type="match status" value="1"/>
</dbReference>
<dbReference type="PROSITE" id="PS50943">
    <property type="entry name" value="HTH_CROC1"/>
    <property type="match status" value="1"/>
</dbReference>
<dbReference type="Pfam" id="PF13560">
    <property type="entry name" value="HTH_31"/>
    <property type="match status" value="1"/>
</dbReference>